<evidence type="ECO:0000313" key="3">
    <source>
        <dbReference type="EMBL" id="TFC07171.1"/>
    </source>
</evidence>
<dbReference type="GO" id="GO:0003700">
    <property type="term" value="F:DNA-binding transcription factor activity"/>
    <property type="evidence" value="ECO:0007669"/>
    <property type="project" value="InterPro"/>
</dbReference>
<dbReference type="Proteomes" id="UP000297907">
    <property type="component" value="Unassembled WGS sequence"/>
</dbReference>
<evidence type="ECO:0000259" key="2">
    <source>
        <dbReference type="PROSITE" id="PS50937"/>
    </source>
</evidence>
<dbReference type="PANTHER" id="PTHR30204">
    <property type="entry name" value="REDOX-CYCLING DRUG-SENSING TRANSCRIPTIONAL ACTIVATOR SOXR"/>
    <property type="match status" value="1"/>
</dbReference>
<dbReference type="PANTHER" id="PTHR30204:SF98">
    <property type="entry name" value="HTH-TYPE TRANSCRIPTIONAL REGULATOR ADHR"/>
    <property type="match status" value="1"/>
</dbReference>
<feature type="domain" description="HTH merR-type" evidence="2">
    <location>
        <begin position="7"/>
        <end position="74"/>
    </location>
</feature>
<name>A0A4R8WCT2_9MICO</name>
<keyword evidence="4" id="KW-1185">Reference proteome</keyword>
<dbReference type="PROSITE" id="PS50937">
    <property type="entry name" value="HTH_MERR_2"/>
    <property type="match status" value="1"/>
</dbReference>
<dbReference type="EMBL" id="SOFL01000001">
    <property type="protein sequence ID" value="TFC07171.1"/>
    <property type="molecule type" value="Genomic_DNA"/>
</dbReference>
<proteinExistence type="predicted"/>
<dbReference type="AlphaFoldDB" id="A0A4R8WCT2"/>
<reference evidence="3 4" key="1">
    <citation type="submission" date="2019-03" db="EMBL/GenBank/DDBJ databases">
        <title>Genomics of glacier-inhabiting Cryobacterium strains.</title>
        <authorList>
            <person name="Liu Q."/>
            <person name="Xin Y.-H."/>
        </authorList>
    </citation>
    <scope>NUCLEOTIDE SEQUENCE [LARGE SCALE GENOMIC DNA]</scope>
    <source>
        <strain evidence="3 4">RHLS22-1</strain>
    </source>
</reference>
<dbReference type="InterPro" id="IPR047057">
    <property type="entry name" value="MerR_fam"/>
</dbReference>
<accession>A0A4R8WCT2</accession>
<gene>
    <name evidence="3" type="ORF">E3O42_00035</name>
</gene>
<dbReference type="OrthoDB" id="5242095at2"/>
<protein>
    <submittedName>
        <fullName evidence="3">MerR family transcriptional regulator</fullName>
    </submittedName>
</protein>
<dbReference type="SMART" id="SM00422">
    <property type="entry name" value="HTH_MERR"/>
    <property type="match status" value="1"/>
</dbReference>
<dbReference type="InterPro" id="IPR009061">
    <property type="entry name" value="DNA-bd_dom_put_sf"/>
</dbReference>
<dbReference type="InterPro" id="IPR000551">
    <property type="entry name" value="MerR-type_HTH_dom"/>
</dbReference>
<organism evidence="3 4">
    <name type="scientific">Cryobacterium adonitolivorans</name>
    <dbReference type="NCBI Taxonomy" id="1259189"/>
    <lineage>
        <taxon>Bacteria</taxon>
        <taxon>Bacillati</taxon>
        <taxon>Actinomycetota</taxon>
        <taxon>Actinomycetes</taxon>
        <taxon>Micrococcales</taxon>
        <taxon>Microbacteriaceae</taxon>
        <taxon>Cryobacterium</taxon>
    </lineage>
</organism>
<comment type="caution">
    <text evidence="3">The sequence shown here is derived from an EMBL/GenBank/DDBJ whole genome shotgun (WGS) entry which is preliminary data.</text>
</comment>
<dbReference type="SUPFAM" id="SSF46955">
    <property type="entry name" value="Putative DNA-binding domain"/>
    <property type="match status" value="1"/>
</dbReference>
<dbReference type="GO" id="GO:0003677">
    <property type="term" value="F:DNA binding"/>
    <property type="evidence" value="ECO:0007669"/>
    <property type="project" value="UniProtKB-KW"/>
</dbReference>
<dbReference type="PRINTS" id="PR00040">
    <property type="entry name" value="HTHMERR"/>
</dbReference>
<evidence type="ECO:0000256" key="1">
    <source>
        <dbReference type="ARBA" id="ARBA00023125"/>
    </source>
</evidence>
<keyword evidence="1" id="KW-0238">DNA-binding</keyword>
<evidence type="ECO:0000313" key="4">
    <source>
        <dbReference type="Proteomes" id="UP000297907"/>
    </source>
</evidence>
<dbReference type="Gene3D" id="1.10.1660.10">
    <property type="match status" value="1"/>
</dbReference>
<dbReference type="Pfam" id="PF13411">
    <property type="entry name" value="MerR_1"/>
    <property type="match status" value="1"/>
</dbReference>
<sequence>MGLSVKISELSTLAGVNVATIKFYIREQLLPAGELVKPNQAEYDDSHVRRLRLVRALLEVGGVPIATARDVLSVVDSTESIFRALGVAQKSVSPVIDQTAISPASLKSVDAVLTGWAIEPHNPGRLAAAQVFSAFTEDDGSTGVSESWYAAYAKAARDVAVADMAEVDRRPDRASKVEMVIMGTVLGDVLFAAFRRAAGESVAAGAQQAQC</sequence>